<organism evidence="4 5">
    <name type="scientific">Zingiber officinale</name>
    <name type="common">Ginger</name>
    <name type="synonym">Amomum zingiber</name>
    <dbReference type="NCBI Taxonomy" id="94328"/>
    <lineage>
        <taxon>Eukaryota</taxon>
        <taxon>Viridiplantae</taxon>
        <taxon>Streptophyta</taxon>
        <taxon>Embryophyta</taxon>
        <taxon>Tracheophyta</taxon>
        <taxon>Spermatophyta</taxon>
        <taxon>Magnoliopsida</taxon>
        <taxon>Liliopsida</taxon>
        <taxon>Zingiberales</taxon>
        <taxon>Zingiberaceae</taxon>
        <taxon>Zingiber</taxon>
    </lineage>
</organism>
<name>A0A8J5GPB7_ZINOF</name>
<keyword evidence="5" id="KW-1185">Reference proteome</keyword>
<comment type="caution">
    <text evidence="4">The sequence shown here is derived from an EMBL/GenBank/DDBJ whole genome shotgun (WGS) entry which is preliminary data.</text>
</comment>
<dbReference type="InterPro" id="IPR001878">
    <property type="entry name" value="Znf_CCHC"/>
</dbReference>
<feature type="domain" description="CCHC-type" evidence="3">
    <location>
        <begin position="107"/>
        <end position="121"/>
    </location>
</feature>
<keyword evidence="1" id="KW-0479">Metal-binding</keyword>
<feature type="region of interest" description="Disordered" evidence="2">
    <location>
        <begin position="54"/>
        <end position="80"/>
    </location>
</feature>
<accession>A0A8J5GPB7</accession>
<evidence type="ECO:0000256" key="2">
    <source>
        <dbReference type="SAM" id="MobiDB-lite"/>
    </source>
</evidence>
<reference evidence="4 5" key="1">
    <citation type="submission" date="2020-08" db="EMBL/GenBank/DDBJ databases">
        <title>Plant Genome Project.</title>
        <authorList>
            <person name="Zhang R.-G."/>
        </authorList>
    </citation>
    <scope>NUCLEOTIDE SEQUENCE [LARGE SCALE GENOMIC DNA]</scope>
    <source>
        <tissue evidence="4">Rhizome</tissue>
    </source>
</reference>
<dbReference type="InterPro" id="IPR036875">
    <property type="entry name" value="Znf_CCHC_sf"/>
</dbReference>
<sequence length="158" mass="18105">MESTGSKSIFDAFKLDRFDGTNFTRWKDKLFLLLTELGVAYLLLHDLPTIPAPTDKDTDEIKATRKKRKEDEVNNIESKKTRYSGKKRKFAETSSETFANKKKTKTCYFCGMKGHYKNECKFFKKLKVEGNAGQKTMNVFERPPSPDIVAMIADLKSA</sequence>
<dbReference type="Proteomes" id="UP000734854">
    <property type="component" value="Unassembled WGS sequence"/>
</dbReference>
<evidence type="ECO:0000313" key="4">
    <source>
        <dbReference type="EMBL" id="KAG6510142.1"/>
    </source>
</evidence>
<dbReference type="Gene3D" id="4.10.60.10">
    <property type="entry name" value="Zinc finger, CCHC-type"/>
    <property type="match status" value="1"/>
</dbReference>
<proteinExistence type="predicted"/>
<keyword evidence="1" id="KW-0863">Zinc-finger</keyword>
<dbReference type="EMBL" id="JACMSC010000008">
    <property type="protein sequence ID" value="KAG6510142.1"/>
    <property type="molecule type" value="Genomic_DNA"/>
</dbReference>
<dbReference type="GO" id="GO:0008270">
    <property type="term" value="F:zinc ion binding"/>
    <property type="evidence" value="ECO:0007669"/>
    <property type="project" value="UniProtKB-KW"/>
</dbReference>
<dbReference type="SUPFAM" id="SSF57756">
    <property type="entry name" value="Retrovirus zinc finger-like domains"/>
    <property type="match status" value="1"/>
</dbReference>
<evidence type="ECO:0000256" key="1">
    <source>
        <dbReference type="PROSITE-ProRule" id="PRU00047"/>
    </source>
</evidence>
<dbReference type="AlphaFoldDB" id="A0A8J5GPB7"/>
<evidence type="ECO:0000259" key="3">
    <source>
        <dbReference type="PROSITE" id="PS50158"/>
    </source>
</evidence>
<evidence type="ECO:0000313" key="5">
    <source>
        <dbReference type="Proteomes" id="UP000734854"/>
    </source>
</evidence>
<protein>
    <recommendedName>
        <fullName evidence="3">CCHC-type domain-containing protein</fullName>
    </recommendedName>
</protein>
<dbReference type="PROSITE" id="PS50158">
    <property type="entry name" value="ZF_CCHC"/>
    <property type="match status" value="1"/>
</dbReference>
<dbReference type="GO" id="GO:0003676">
    <property type="term" value="F:nucleic acid binding"/>
    <property type="evidence" value="ECO:0007669"/>
    <property type="project" value="InterPro"/>
</dbReference>
<gene>
    <name evidence="4" type="ORF">ZIOFF_028151</name>
</gene>
<keyword evidence="1" id="KW-0862">Zinc</keyword>